<dbReference type="EMBL" id="CACSHJ010000096">
    <property type="protein sequence ID" value="CAA0408332.1"/>
    <property type="molecule type" value="Genomic_DNA"/>
</dbReference>
<dbReference type="SUPFAM" id="SSF48264">
    <property type="entry name" value="Cytochrome P450"/>
    <property type="match status" value="1"/>
</dbReference>
<accession>A0A5S9YBY8</accession>
<comment type="cofactor">
    <cofactor evidence="8">
        <name>heme</name>
        <dbReference type="ChEBI" id="CHEBI:30413"/>
    </cofactor>
</comment>
<dbReference type="InterPro" id="IPR002403">
    <property type="entry name" value="Cyt_P450_E_grp-IV"/>
</dbReference>
<evidence type="ECO:0000313" key="10">
    <source>
        <dbReference type="EMBL" id="CAA0408332.1"/>
    </source>
</evidence>
<comment type="similarity">
    <text evidence="2 9">Belongs to the cytochrome P450 family.</text>
</comment>
<evidence type="ECO:0000256" key="1">
    <source>
        <dbReference type="ARBA" id="ARBA00004167"/>
    </source>
</evidence>
<dbReference type="GO" id="GO:0016020">
    <property type="term" value="C:membrane"/>
    <property type="evidence" value="ECO:0007669"/>
    <property type="project" value="UniProtKB-SubCell"/>
</dbReference>
<dbReference type="GO" id="GO:0005506">
    <property type="term" value="F:iron ion binding"/>
    <property type="evidence" value="ECO:0007669"/>
    <property type="project" value="InterPro"/>
</dbReference>
<dbReference type="GO" id="GO:0020037">
    <property type="term" value="F:heme binding"/>
    <property type="evidence" value="ECO:0007669"/>
    <property type="project" value="InterPro"/>
</dbReference>
<dbReference type="OrthoDB" id="2789670at2759"/>
<feature type="binding site" description="axial binding residue" evidence="8">
    <location>
        <position position="278"/>
    </location>
    <ligand>
        <name>heme</name>
        <dbReference type="ChEBI" id="CHEBI:30413"/>
    </ligand>
    <ligandPart>
        <name>Fe</name>
        <dbReference type="ChEBI" id="CHEBI:18248"/>
    </ligandPart>
</feature>
<dbReference type="InterPro" id="IPR001128">
    <property type="entry name" value="Cyt_P450"/>
</dbReference>
<dbReference type="GO" id="GO:0016705">
    <property type="term" value="F:oxidoreductase activity, acting on paired donors, with incorporation or reduction of molecular oxygen"/>
    <property type="evidence" value="ECO:0007669"/>
    <property type="project" value="InterPro"/>
</dbReference>
<keyword evidence="3 8" id="KW-0349">Heme</keyword>
<proteinExistence type="inferred from homology"/>
<keyword evidence="9" id="KW-0560">Oxidoreductase</keyword>
<dbReference type="AlphaFoldDB" id="A0A5S9YBY8"/>
<keyword evidence="6" id="KW-0472">Membrane</keyword>
<evidence type="ECO:0000256" key="9">
    <source>
        <dbReference type="RuleBase" id="RU000461"/>
    </source>
</evidence>
<evidence type="ECO:0000256" key="8">
    <source>
        <dbReference type="PIRSR" id="PIRSR602403-1"/>
    </source>
</evidence>
<dbReference type="InterPro" id="IPR017972">
    <property type="entry name" value="Cyt_P450_CS"/>
</dbReference>
<evidence type="ECO:0000256" key="3">
    <source>
        <dbReference type="ARBA" id="ARBA00022617"/>
    </source>
</evidence>
<dbReference type="ExpressionAtlas" id="A0A5S9YBY8">
    <property type="expression patterns" value="baseline and differential"/>
</dbReference>
<dbReference type="PRINTS" id="PR00385">
    <property type="entry name" value="P450"/>
</dbReference>
<dbReference type="Pfam" id="PF00067">
    <property type="entry name" value="p450"/>
    <property type="match status" value="1"/>
</dbReference>
<dbReference type="PANTHER" id="PTHR24286:SF305">
    <property type="entry name" value="CYTOCHROME P450 708A2"/>
    <property type="match status" value="1"/>
</dbReference>
<sequence>MIGEIDRVTYEHLRSKANEGSFDAKEAVKSVIMAHLTPKIISNLKPEKQATLVDNIMALGTDWFQSPLKLSTLFSIYKVFIARRDALQVITDVFTRRKASREMCGDFLDTMVEEGEKEDVIFNEESAILFIFAILAVAKETTSSVTSLAIKFLAENHKALAELKREHAAILQNRNDKEAGVSWEEYRHQMTFTNMVINETLRMANMAPIMYRKAVNDVEIKGYTIPAGWIVAVIPPAVHFNDAIYENPLEFNPWRWEGKELRSGSKTFMVFGGGVRQCVGAEFARLQISIFIHHLVTTYDFSLAQESEFIRAPLPYFPKGLPIKISQSL</sequence>
<keyword evidence="5 8" id="KW-0479">Metal-binding</keyword>
<gene>
    <name evidence="10" type="ORF">C24_LOCUS24867</name>
</gene>
<evidence type="ECO:0000256" key="7">
    <source>
        <dbReference type="ARBA" id="ARBA00023004"/>
    </source>
</evidence>
<dbReference type="GO" id="GO:0004497">
    <property type="term" value="F:monooxygenase activity"/>
    <property type="evidence" value="ECO:0007669"/>
    <property type="project" value="UniProtKB-KW"/>
</dbReference>
<evidence type="ECO:0000256" key="2">
    <source>
        <dbReference type="ARBA" id="ARBA00010617"/>
    </source>
</evidence>
<evidence type="ECO:0000256" key="4">
    <source>
        <dbReference type="ARBA" id="ARBA00022692"/>
    </source>
</evidence>
<comment type="subcellular location">
    <subcellularLocation>
        <location evidence="1">Membrane</location>
        <topology evidence="1">Single-pass membrane protein</topology>
    </subcellularLocation>
</comment>
<dbReference type="Gene3D" id="1.10.630.10">
    <property type="entry name" value="Cytochrome P450"/>
    <property type="match status" value="1"/>
</dbReference>
<keyword evidence="6" id="KW-1133">Transmembrane helix</keyword>
<evidence type="ECO:0000256" key="6">
    <source>
        <dbReference type="ARBA" id="ARBA00022989"/>
    </source>
</evidence>
<dbReference type="InterPro" id="IPR036396">
    <property type="entry name" value="Cyt_P450_sf"/>
</dbReference>
<reference evidence="10 11" key="1">
    <citation type="submission" date="2019-12" db="EMBL/GenBank/DDBJ databases">
        <authorList>
            <person name="Jiao W.-B."/>
            <person name="Schneeberger K."/>
        </authorList>
    </citation>
    <scope>NUCLEOTIDE SEQUENCE [LARGE SCALE GENOMIC DNA]</scope>
    <source>
        <strain evidence="11">cv. C24</strain>
    </source>
</reference>
<keyword evidence="4" id="KW-0812">Transmembrane</keyword>
<organism evidence="10 11">
    <name type="scientific">Arabidopsis thaliana</name>
    <name type="common">Mouse-ear cress</name>
    <dbReference type="NCBI Taxonomy" id="3702"/>
    <lineage>
        <taxon>Eukaryota</taxon>
        <taxon>Viridiplantae</taxon>
        <taxon>Streptophyta</taxon>
        <taxon>Embryophyta</taxon>
        <taxon>Tracheophyta</taxon>
        <taxon>Spermatophyta</taxon>
        <taxon>Magnoliopsida</taxon>
        <taxon>eudicotyledons</taxon>
        <taxon>Gunneridae</taxon>
        <taxon>Pentapetalae</taxon>
        <taxon>rosids</taxon>
        <taxon>malvids</taxon>
        <taxon>Brassicales</taxon>
        <taxon>Brassicaceae</taxon>
        <taxon>Camelineae</taxon>
        <taxon>Arabidopsis</taxon>
    </lineage>
</organism>
<dbReference type="Proteomes" id="UP000434276">
    <property type="component" value="Unassembled WGS sequence"/>
</dbReference>
<keyword evidence="9" id="KW-0503">Monooxygenase</keyword>
<evidence type="ECO:0000313" key="11">
    <source>
        <dbReference type="Proteomes" id="UP000434276"/>
    </source>
</evidence>
<protein>
    <submittedName>
        <fullName evidence="10">Uncharacterized protein</fullName>
    </submittedName>
</protein>
<dbReference type="PRINTS" id="PR00465">
    <property type="entry name" value="EP450IV"/>
</dbReference>
<keyword evidence="7 8" id="KW-0408">Iron</keyword>
<dbReference type="PROSITE" id="PS00086">
    <property type="entry name" value="CYTOCHROME_P450"/>
    <property type="match status" value="1"/>
</dbReference>
<evidence type="ECO:0000256" key="5">
    <source>
        <dbReference type="ARBA" id="ARBA00022723"/>
    </source>
</evidence>
<name>A0A5S9YBY8_ARATH</name>
<dbReference type="PANTHER" id="PTHR24286">
    <property type="entry name" value="CYTOCHROME P450 26"/>
    <property type="match status" value="1"/>
</dbReference>